<reference evidence="1 2" key="1">
    <citation type="journal article" date="2016" name="Int. J. Syst. Evol. Microbiol.">
        <title>Ensifer glycinis sp. nov., an novel rhizobial species associated with Glycine spp.</title>
        <authorList>
            <person name="Yan H."/>
            <person name="Yan J."/>
            <person name="Sui X.H."/>
            <person name="Wang E.T."/>
            <person name="Chen W.X."/>
            <person name="Zhang X.X."/>
            <person name="Chen W.F."/>
        </authorList>
    </citation>
    <scope>NUCLEOTIDE SEQUENCE [LARGE SCALE GENOMIC DNA]</scope>
    <source>
        <strain evidence="1 2">CCBAU 23380</strain>
    </source>
</reference>
<dbReference type="CDD" id="cd00093">
    <property type="entry name" value="HTH_XRE"/>
    <property type="match status" value="1"/>
</dbReference>
<organism evidence="1 2">
    <name type="scientific">Sinorhizobium glycinis</name>
    <dbReference type="NCBI Taxonomy" id="1472378"/>
    <lineage>
        <taxon>Bacteria</taxon>
        <taxon>Pseudomonadati</taxon>
        <taxon>Pseudomonadota</taxon>
        <taxon>Alphaproteobacteria</taxon>
        <taxon>Hyphomicrobiales</taxon>
        <taxon>Rhizobiaceae</taxon>
        <taxon>Sinorhizobium/Ensifer group</taxon>
        <taxon>Sinorhizobium</taxon>
    </lineage>
</organism>
<name>A0A178XYK6_9HYPH</name>
<dbReference type="EMBL" id="LPUX01000053">
    <property type="protein sequence ID" value="OAP40380.1"/>
    <property type="molecule type" value="Genomic_DNA"/>
</dbReference>
<sequence>MGSVALSPDMASSYAKQMVELESRGNGDQMNALERVGRNVGMTARSLRRLINGETDPSVSLLVRIHKAYLDLCARKAESLMQKIEAEKARFGSEHFEDLSAELQALRAKIDARREGVKN</sequence>
<dbReference type="AlphaFoldDB" id="A0A178XYK6"/>
<protein>
    <submittedName>
        <fullName evidence="1">Uncharacterized protein</fullName>
    </submittedName>
</protein>
<proteinExistence type="predicted"/>
<dbReference type="Proteomes" id="UP000094025">
    <property type="component" value="Unassembled WGS sequence"/>
</dbReference>
<dbReference type="STRING" id="1472378.AU381_00180"/>
<evidence type="ECO:0000313" key="2">
    <source>
        <dbReference type="Proteomes" id="UP000094025"/>
    </source>
</evidence>
<keyword evidence="2" id="KW-1185">Reference proteome</keyword>
<evidence type="ECO:0000313" key="1">
    <source>
        <dbReference type="EMBL" id="OAP40380.1"/>
    </source>
</evidence>
<dbReference type="InterPro" id="IPR001387">
    <property type="entry name" value="Cro/C1-type_HTH"/>
</dbReference>
<comment type="caution">
    <text evidence="1">The sequence shown here is derived from an EMBL/GenBank/DDBJ whole genome shotgun (WGS) entry which is preliminary data.</text>
</comment>
<gene>
    <name evidence="1" type="ORF">AU381_00180</name>
</gene>
<accession>A0A178XYK6</accession>